<dbReference type="InterPro" id="IPR000182">
    <property type="entry name" value="GNAT_dom"/>
</dbReference>
<keyword evidence="4" id="KW-0689">Ribosomal protein</keyword>
<dbReference type="InterPro" id="IPR016181">
    <property type="entry name" value="Acyl_CoA_acyltransferase"/>
</dbReference>
<keyword evidence="2" id="KW-0012">Acyltransferase</keyword>
<keyword evidence="4" id="KW-0687">Ribonucleoprotein</keyword>
<dbReference type="Pfam" id="PF00583">
    <property type="entry name" value="Acetyltransf_1"/>
    <property type="match status" value="1"/>
</dbReference>
<dbReference type="CDD" id="cd04301">
    <property type="entry name" value="NAT_SF"/>
    <property type="match status" value="1"/>
</dbReference>
<evidence type="ECO:0000313" key="5">
    <source>
        <dbReference type="Proteomes" id="UP000518887"/>
    </source>
</evidence>
<evidence type="ECO:0000256" key="2">
    <source>
        <dbReference type="ARBA" id="ARBA00023315"/>
    </source>
</evidence>
<feature type="domain" description="N-acetyltransferase" evidence="3">
    <location>
        <begin position="1"/>
        <end position="137"/>
    </location>
</feature>
<keyword evidence="1" id="KW-0808">Transferase</keyword>
<reference evidence="4 5" key="1">
    <citation type="submission" date="2020-08" db="EMBL/GenBank/DDBJ databases">
        <title>Genomic Encyclopedia of Type Strains, Phase IV (KMG-IV): sequencing the most valuable type-strain genomes for metagenomic binning, comparative biology and taxonomic classification.</title>
        <authorList>
            <person name="Goeker M."/>
        </authorList>
    </citation>
    <scope>NUCLEOTIDE SEQUENCE [LARGE SCALE GENOMIC DNA]</scope>
    <source>
        <strain evidence="4 5">DSM 103462</strain>
    </source>
</reference>
<evidence type="ECO:0000313" key="4">
    <source>
        <dbReference type="EMBL" id="MBB5226754.1"/>
    </source>
</evidence>
<dbReference type="PROSITE" id="PS51186">
    <property type="entry name" value="GNAT"/>
    <property type="match status" value="1"/>
</dbReference>
<comment type="caution">
    <text evidence="4">The sequence shown here is derived from an EMBL/GenBank/DDBJ whole genome shotgun (WGS) entry which is preliminary data.</text>
</comment>
<organism evidence="4 5">
    <name type="scientific">Treponema ruminis</name>
    <dbReference type="NCBI Taxonomy" id="744515"/>
    <lineage>
        <taxon>Bacteria</taxon>
        <taxon>Pseudomonadati</taxon>
        <taxon>Spirochaetota</taxon>
        <taxon>Spirochaetia</taxon>
        <taxon>Spirochaetales</taxon>
        <taxon>Treponemataceae</taxon>
        <taxon>Treponema</taxon>
    </lineage>
</organism>
<dbReference type="Proteomes" id="UP000518887">
    <property type="component" value="Unassembled WGS sequence"/>
</dbReference>
<dbReference type="PANTHER" id="PTHR42919">
    <property type="entry name" value="N-ALPHA-ACETYLTRANSFERASE"/>
    <property type="match status" value="1"/>
</dbReference>
<evidence type="ECO:0000256" key="1">
    <source>
        <dbReference type="ARBA" id="ARBA00022679"/>
    </source>
</evidence>
<dbReference type="Gene3D" id="3.40.630.30">
    <property type="match status" value="1"/>
</dbReference>
<sequence>MELEMNFNPRENEINFVNDALRKFNDEKVGPDNHVLLNIVEYDENKKVIAGILGGTYWGWMHIDILWVDEKYRKHGLGSKLLEAAESEAKKRGCHSVHVDTMSWQAPDFYKKHGYKIIGELNDIPDGNKKFLLIKDL</sequence>
<evidence type="ECO:0000259" key="3">
    <source>
        <dbReference type="PROSITE" id="PS51186"/>
    </source>
</evidence>
<gene>
    <name evidence="4" type="ORF">HNP76_002135</name>
</gene>
<keyword evidence="5" id="KW-1185">Reference proteome</keyword>
<name>A0A7W8GAJ5_9SPIR</name>
<dbReference type="SUPFAM" id="SSF55729">
    <property type="entry name" value="Acyl-CoA N-acyltransferases (Nat)"/>
    <property type="match status" value="1"/>
</dbReference>
<dbReference type="RefSeq" id="WP_184660298.1">
    <property type="nucleotide sequence ID" value="NZ_CP031518.1"/>
</dbReference>
<accession>A0A7W8GAJ5</accession>
<dbReference type="GO" id="GO:0016747">
    <property type="term" value="F:acyltransferase activity, transferring groups other than amino-acyl groups"/>
    <property type="evidence" value="ECO:0007669"/>
    <property type="project" value="InterPro"/>
</dbReference>
<dbReference type="AlphaFoldDB" id="A0A7W8GAJ5"/>
<dbReference type="InterPro" id="IPR051556">
    <property type="entry name" value="N-term/lysine_N-AcTrnsfr"/>
</dbReference>
<dbReference type="GO" id="GO:0005840">
    <property type="term" value="C:ribosome"/>
    <property type="evidence" value="ECO:0007669"/>
    <property type="project" value="UniProtKB-KW"/>
</dbReference>
<dbReference type="PANTHER" id="PTHR42919:SF8">
    <property type="entry name" value="N-ALPHA-ACETYLTRANSFERASE 50"/>
    <property type="match status" value="1"/>
</dbReference>
<dbReference type="EMBL" id="JACHFQ010000006">
    <property type="protein sequence ID" value="MBB5226754.1"/>
    <property type="molecule type" value="Genomic_DNA"/>
</dbReference>
<protein>
    <submittedName>
        <fullName evidence="4">Ribosomal protein S18 acetylase RimI-like enzyme</fullName>
    </submittedName>
</protein>
<proteinExistence type="predicted"/>